<protein>
    <submittedName>
        <fullName evidence="2">Uncharacterized protein</fullName>
    </submittedName>
</protein>
<feature type="compositionally biased region" description="Low complexity" evidence="1">
    <location>
        <begin position="8"/>
        <end position="27"/>
    </location>
</feature>
<organism evidence="2 3">
    <name type="scientific">Effrenium voratum</name>
    <dbReference type="NCBI Taxonomy" id="2562239"/>
    <lineage>
        <taxon>Eukaryota</taxon>
        <taxon>Sar</taxon>
        <taxon>Alveolata</taxon>
        <taxon>Dinophyceae</taxon>
        <taxon>Suessiales</taxon>
        <taxon>Symbiodiniaceae</taxon>
        <taxon>Effrenium</taxon>
    </lineage>
</organism>
<reference evidence="2" key="1">
    <citation type="submission" date="2023-08" db="EMBL/GenBank/DDBJ databases">
        <authorList>
            <person name="Chen Y."/>
            <person name="Shah S."/>
            <person name="Dougan E. K."/>
            <person name="Thang M."/>
            <person name="Chan C."/>
        </authorList>
    </citation>
    <scope>NUCLEOTIDE SEQUENCE</scope>
</reference>
<dbReference type="Proteomes" id="UP001178507">
    <property type="component" value="Unassembled WGS sequence"/>
</dbReference>
<gene>
    <name evidence="2" type="ORF">EVOR1521_LOCUS3922</name>
</gene>
<keyword evidence="3" id="KW-1185">Reference proteome</keyword>
<feature type="non-terminal residue" evidence="2">
    <location>
        <position position="1"/>
    </location>
</feature>
<evidence type="ECO:0000256" key="1">
    <source>
        <dbReference type="SAM" id="MobiDB-lite"/>
    </source>
</evidence>
<proteinExistence type="predicted"/>
<dbReference type="AlphaFoldDB" id="A0AA36HT68"/>
<dbReference type="EMBL" id="CAUJNA010000246">
    <property type="protein sequence ID" value="CAJ1374350.1"/>
    <property type="molecule type" value="Genomic_DNA"/>
</dbReference>
<sequence>WNVSNNFSSTTTTATSTTTGTTSTTLSTTQLGDTQRLVLPCDTELEGYTHMLLYTATAFAEQTYPVIFELDNANAQVSNI</sequence>
<feature type="region of interest" description="Disordered" evidence="1">
    <location>
        <begin position="1"/>
        <end position="27"/>
    </location>
</feature>
<accession>A0AA36HT68</accession>
<evidence type="ECO:0000313" key="3">
    <source>
        <dbReference type="Proteomes" id="UP001178507"/>
    </source>
</evidence>
<feature type="non-terminal residue" evidence="2">
    <location>
        <position position="80"/>
    </location>
</feature>
<name>A0AA36HT68_9DINO</name>
<evidence type="ECO:0000313" key="2">
    <source>
        <dbReference type="EMBL" id="CAJ1374350.1"/>
    </source>
</evidence>
<comment type="caution">
    <text evidence="2">The sequence shown here is derived from an EMBL/GenBank/DDBJ whole genome shotgun (WGS) entry which is preliminary data.</text>
</comment>